<dbReference type="CDD" id="cd00829">
    <property type="entry name" value="SCP-x_thiolase"/>
    <property type="match status" value="1"/>
</dbReference>
<accession>A0A916UYE6</accession>
<name>A0A916UYE6_9HYPH</name>
<proteinExistence type="predicted"/>
<dbReference type="PANTHER" id="PTHR42870:SF1">
    <property type="entry name" value="NON-SPECIFIC LIPID-TRANSFER PROTEIN-LIKE 2"/>
    <property type="match status" value="1"/>
</dbReference>
<reference evidence="2" key="1">
    <citation type="journal article" date="2014" name="Int. J. Syst. Evol. Microbiol.">
        <title>Complete genome sequence of Corynebacterium casei LMG S-19264T (=DSM 44701T), isolated from a smear-ripened cheese.</title>
        <authorList>
            <consortium name="US DOE Joint Genome Institute (JGI-PGF)"/>
            <person name="Walter F."/>
            <person name="Albersmeier A."/>
            <person name="Kalinowski J."/>
            <person name="Ruckert C."/>
        </authorList>
    </citation>
    <scope>NUCLEOTIDE SEQUENCE</scope>
    <source>
        <strain evidence="2">CGMCC 1.12919</strain>
    </source>
</reference>
<keyword evidence="3" id="KW-1185">Reference proteome</keyword>
<dbReference type="EMBL" id="BMGG01000015">
    <property type="protein sequence ID" value="GGC93951.1"/>
    <property type="molecule type" value="Genomic_DNA"/>
</dbReference>
<dbReference type="Proteomes" id="UP000637002">
    <property type="component" value="Unassembled WGS sequence"/>
</dbReference>
<dbReference type="GO" id="GO:0003988">
    <property type="term" value="F:acetyl-CoA C-acyltransferase activity"/>
    <property type="evidence" value="ECO:0007669"/>
    <property type="project" value="UniProtKB-ARBA"/>
</dbReference>
<protein>
    <recommendedName>
        <fullName evidence="1">Thiolase C-terminal domain-containing protein</fullName>
    </recommendedName>
</protein>
<comment type="caution">
    <text evidence="2">The sequence shown here is derived from an EMBL/GenBank/DDBJ whole genome shotgun (WGS) entry which is preliminary data.</text>
</comment>
<dbReference type="Pfam" id="PF22691">
    <property type="entry name" value="Thiolase_C_1"/>
    <property type="match status" value="1"/>
</dbReference>
<dbReference type="InterPro" id="IPR055140">
    <property type="entry name" value="Thiolase_C_2"/>
</dbReference>
<dbReference type="SUPFAM" id="SSF53901">
    <property type="entry name" value="Thiolase-like"/>
    <property type="match status" value="1"/>
</dbReference>
<evidence type="ECO:0000259" key="1">
    <source>
        <dbReference type="Pfam" id="PF22691"/>
    </source>
</evidence>
<dbReference type="Gene3D" id="3.40.47.10">
    <property type="match status" value="1"/>
</dbReference>
<gene>
    <name evidence="2" type="ORF">GCM10010994_59670</name>
</gene>
<organism evidence="2 3">
    <name type="scientific">Chelatococcus reniformis</name>
    <dbReference type="NCBI Taxonomy" id="1494448"/>
    <lineage>
        <taxon>Bacteria</taxon>
        <taxon>Pseudomonadati</taxon>
        <taxon>Pseudomonadota</taxon>
        <taxon>Alphaproteobacteria</taxon>
        <taxon>Hyphomicrobiales</taxon>
        <taxon>Chelatococcaceae</taxon>
        <taxon>Chelatococcus</taxon>
    </lineage>
</organism>
<sequence>MSHIVKSPPPLAAAVVGIHTTQQGMSIDRPAVHLVLDAIAAALADAGIDKSEVDGISARWPGPTGTVMLPGSIDWGAQLGIPLRWVDDSYPAGVPALMAAAAAITSGLCNTVVVAGGQSRTRIPGAVLEYTRPDNEFTAVFGSYTPAQFALVAQRYFHVFGADPAKMAGIAAAIRSMGSIRPGAALFGRGPYAAEDIMASPMIVEPFHLLELCLASEGAVAYVVTSLDRAKDCARRPVRVLGGGMEYKRQQYVDPPLYDEAKNLGADAIARATAMAGVSIGDIDTFQLYDANAWEVARQFEALGYCAEGEGLDFVMERGAGPEGLAINTDGGLLSFGHLGSSGPTLKIVEAVRQLRGDAPTSQREGAELALATGAGGGALYYNLAILGRA</sequence>
<dbReference type="InterPro" id="IPR002155">
    <property type="entry name" value="Thiolase"/>
</dbReference>
<evidence type="ECO:0000313" key="3">
    <source>
        <dbReference type="Proteomes" id="UP000637002"/>
    </source>
</evidence>
<dbReference type="PIRSF" id="PIRSF000429">
    <property type="entry name" value="Ac-CoA_Ac_transf"/>
    <property type="match status" value="1"/>
</dbReference>
<reference evidence="2" key="2">
    <citation type="submission" date="2020-09" db="EMBL/GenBank/DDBJ databases">
        <authorList>
            <person name="Sun Q."/>
            <person name="Zhou Y."/>
        </authorList>
    </citation>
    <scope>NUCLEOTIDE SEQUENCE</scope>
    <source>
        <strain evidence="2">CGMCC 1.12919</strain>
    </source>
</reference>
<feature type="domain" description="Thiolase C-terminal" evidence="1">
    <location>
        <begin position="267"/>
        <end position="389"/>
    </location>
</feature>
<evidence type="ECO:0000313" key="2">
    <source>
        <dbReference type="EMBL" id="GGC93951.1"/>
    </source>
</evidence>
<dbReference type="InterPro" id="IPR016039">
    <property type="entry name" value="Thiolase-like"/>
</dbReference>
<dbReference type="AlphaFoldDB" id="A0A916UYE6"/>
<dbReference type="RefSeq" id="WP_188612839.1">
    <property type="nucleotide sequence ID" value="NZ_BMGG01000015.1"/>
</dbReference>
<dbReference type="PANTHER" id="PTHR42870">
    <property type="entry name" value="ACETYL-COA C-ACETYLTRANSFERASE"/>
    <property type="match status" value="1"/>
</dbReference>